<dbReference type="InterPro" id="IPR036291">
    <property type="entry name" value="NAD(P)-bd_dom_sf"/>
</dbReference>
<reference evidence="6" key="1">
    <citation type="submission" date="2016-10" db="EMBL/GenBank/DDBJ databases">
        <authorList>
            <person name="Varghese N."/>
            <person name="Submissions S."/>
        </authorList>
    </citation>
    <scope>NUCLEOTIDE SEQUENCE [LARGE SCALE GENOMIC DNA]</scope>
    <source>
        <strain evidence="6">DSM 22951</strain>
    </source>
</reference>
<dbReference type="PROSITE" id="PS00061">
    <property type="entry name" value="ADH_SHORT"/>
    <property type="match status" value="1"/>
</dbReference>
<dbReference type="OrthoDB" id="9808187at2"/>
<dbReference type="Gene3D" id="3.40.50.720">
    <property type="entry name" value="NAD(P)-binding Rossmann-like Domain"/>
    <property type="match status" value="1"/>
</dbReference>
<evidence type="ECO:0000259" key="4">
    <source>
        <dbReference type="SMART" id="SM00822"/>
    </source>
</evidence>
<dbReference type="Pfam" id="PF00106">
    <property type="entry name" value="adh_short"/>
    <property type="match status" value="1"/>
</dbReference>
<dbReference type="Proteomes" id="UP000250028">
    <property type="component" value="Unassembled WGS sequence"/>
</dbReference>
<dbReference type="AlphaFoldDB" id="A0A2Y8ZTY6"/>
<dbReference type="PRINTS" id="PR00080">
    <property type="entry name" value="SDRFAMILY"/>
</dbReference>
<dbReference type="SMART" id="SM00822">
    <property type="entry name" value="PKS_KR"/>
    <property type="match status" value="1"/>
</dbReference>
<accession>A0A2Y8ZTY6</accession>
<dbReference type="GO" id="GO:0016491">
    <property type="term" value="F:oxidoreductase activity"/>
    <property type="evidence" value="ECO:0007669"/>
    <property type="project" value="UniProtKB-KW"/>
</dbReference>
<organism evidence="5 6">
    <name type="scientific">Branchiibius hedensis</name>
    <dbReference type="NCBI Taxonomy" id="672460"/>
    <lineage>
        <taxon>Bacteria</taxon>
        <taxon>Bacillati</taxon>
        <taxon>Actinomycetota</taxon>
        <taxon>Actinomycetes</taxon>
        <taxon>Micrococcales</taxon>
        <taxon>Dermacoccaceae</taxon>
        <taxon>Branchiibius</taxon>
    </lineage>
</organism>
<dbReference type="EMBL" id="UESZ01000001">
    <property type="protein sequence ID" value="SSA35870.1"/>
    <property type="molecule type" value="Genomic_DNA"/>
</dbReference>
<dbReference type="PANTHER" id="PTHR45024">
    <property type="entry name" value="DEHYDROGENASES, SHORT CHAIN"/>
    <property type="match status" value="1"/>
</dbReference>
<evidence type="ECO:0000313" key="6">
    <source>
        <dbReference type="Proteomes" id="UP000250028"/>
    </source>
</evidence>
<keyword evidence="2" id="KW-0560">Oxidoreductase</keyword>
<evidence type="ECO:0000313" key="5">
    <source>
        <dbReference type="EMBL" id="SSA35870.1"/>
    </source>
</evidence>
<dbReference type="PRINTS" id="PR00081">
    <property type="entry name" value="GDHRDH"/>
</dbReference>
<dbReference type="PANTHER" id="PTHR45024:SF2">
    <property type="entry name" value="SCP2 DOMAIN-CONTAINING PROTEIN"/>
    <property type="match status" value="1"/>
</dbReference>
<dbReference type="InterPro" id="IPR051687">
    <property type="entry name" value="Peroxisomal_Beta-Oxidation"/>
</dbReference>
<feature type="domain" description="Ketoreductase" evidence="4">
    <location>
        <begin position="7"/>
        <end position="220"/>
    </location>
</feature>
<dbReference type="InterPro" id="IPR002347">
    <property type="entry name" value="SDR_fam"/>
</dbReference>
<dbReference type="InterPro" id="IPR020904">
    <property type="entry name" value="Sc_DH/Rdtase_CS"/>
</dbReference>
<name>A0A2Y8ZTY6_9MICO</name>
<protein>
    <submittedName>
        <fullName evidence="5">3-oxoacyl-[acyl-carrier protein] reductase</fullName>
    </submittedName>
</protein>
<sequence length="299" mass="30927">MRTLEGRVALVTGAGDGLGRVEALTLAAAGAAVAVNDIDDRAHAVAEQIERLGGRAIPLVADVGDWVAAETLVSDTIGALGGLDILVNNAGITRDRMLFNLARSDWESVMAVHLTGHAATSRAAAAYWRTLAKTGDPVDARVINTASESFLFGPPGQANYAAAKAGIVALTLSTARALGQYGVTANAICPRARTAMTADLYGEEQHPTEAGRDPWAPEHVARLVRYLAGPAAAGITGQVLVTYGPRVAVLAAPTVAATFRADVAFDDDTLDAGLGDFLRTEFAGRGFAAPQVAHAFDEA</sequence>
<proteinExistence type="inferred from homology"/>
<evidence type="ECO:0000256" key="2">
    <source>
        <dbReference type="ARBA" id="ARBA00023002"/>
    </source>
</evidence>
<keyword evidence="6" id="KW-1185">Reference proteome</keyword>
<dbReference type="RefSeq" id="WP_109687426.1">
    <property type="nucleotide sequence ID" value="NZ_QGDN01000001.1"/>
</dbReference>
<comment type="similarity">
    <text evidence="1 3">Belongs to the short-chain dehydrogenases/reductases (SDR) family.</text>
</comment>
<evidence type="ECO:0000256" key="3">
    <source>
        <dbReference type="RuleBase" id="RU000363"/>
    </source>
</evidence>
<gene>
    <name evidence="5" type="ORF">SAMN04489750_3245</name>
</gene>
<evidence type="ECO:0000256" key="1">
    <source>
        <dbReference type="ARBA" id="ARBA00006484"/>
    </source>
</evidence>
<dbReference type="InterPro" id="IPR057326">
    <property type="entry name" value="KR_dom"/>
</dbReference>
<dbReference type="SUPFAM" id="SSF51735">
    <property type="entry name" value="NAD(P)-binding Rossmann-fold domains"/>
    <property type="match status" value="1"/>
</dbReference>